<gene>
    <name evidence="5" type="ordered locus">Mesil_1556</name>
</gene>
<dbReference type="InterPro" id="IPR017871">
    <property type="entry name" value="ABC_transporter-like_CS"/>
</dbReference>
<dbReference type="InterPro" id="IPR050093">
    <property type="entry name" value="ABC_SmlMolc_Importer"/>
</dbReference>
<keyword evidence="6" id="KW-1185">Reference proteome</keyword>
<dbReference type="PANTHER" id="PTHR42781">
    <property type="entry name" value="SPERMIDINE/PUTRESCINE IMPORT ATP-BINDING PROTEIN POTA"/>
    <property type="match status" value="1"/>
</dbReference>
<dbReference type="InterPro" id="IPR003439">
    <property type="entry name" value="ABC_transporter-like_ATP-bd"/>
</dbReference>
<feature type="domain" description="ABC transporter" evidence="4">
    <location>
        <begin position="3"/>
        <end position="214"/>
    </location>
</feature>
<dbReference type="Proteomes" id="UP000001916">
    <property type="component" value="Chromosome"/>
</dbReference>
<dbReference type="InterPro" id="IPR008995">
    <property type="entry name" value="Mo/tungstate-bd_C_term_dom"/>
</dbReference>
<evidence type="ECO:0000256" key="2">
    <source>
        <dbReference type="ARBA" id="ARBA00022741"/>
    </source>
</evidence>
<dbReference type="PROSITE" id="PS00211">
    <property type="entry name" value="ABC_TRANSPORTER_1"/>
    <property type="match status" value="1"/>
</dbReference>
<dbReference type="AlphaFoldDB" id="D7BF93"/>
<evidence type="ECO:0000259" key="4">
    <source>
        <dbReference type="PROSITE" id="PS50893"/>
    </source>
</evidence>
<dbReference type="InterPro" id="IPR027417">
    <property type="entry name" value="P-loop_NTPase"/>
</dbReference>
<evidence type="ECO:0000313" key="6">
    <source>
        <dbReference type="Proteomes" id="UP000001916"/>
    </source>
</evidence>
<dbReference type="RefSeq" id="WP_013158011.1">
    <property type="nucleotide sequence ID" value="NC_014212.1"/>
</dbReference>
<sequence>MEIRYTLSHPVSLQVDLEVRGFTVLLGESGTGKTSLLRALAGLLPARGEPYAALAPEQRPVGYLPQQFALFPHLKAWQNVAFALGQVHPRHRKRSLEFLEAMGIAALAERYPRELSGGQAQRVALARALAREPQLLLLDEPTSALDVATREEVFGGVLERLRTLGIPTLAASHDPWLAQQADWVGVLDRNGLVQQGSGLEVFARPANLATARLVGFRNLLPGQIEVIVQGIAWVRCQEVRLQAVAPSWTSPGKRVVVGIRSEEVAIAHPGYTEGLCPKENILRGRLAFLKPEGVALRGRFVGVLELDLLLPRRVRDELALEAGQTVEVALDPRYLHLMPEG</sequence>
<protein>
    <submittedName>
        <fullName evidence="5">ABC transporter related protein</fullName>
    </submittedName>
</protein>
<dbReference type="OrthoDB" id="25822at2"/>
<accession>D7BF93</accession>
<dbReference type="HOGENOM" id="CLU_000604_1_1_0"/>
<dbReference type="InterPro" id="IPR003593">
    <property type="entry name" value="AAA+_ATPase"/>
</dbReference>
<dbReference type="SMART" id="SM00382">
    <property type="entry name" value="AAA"/>
    <property type="match status" value="1"/>
</dbReference>
<evidence type="ECO:0000256" key="3">
    <source>
        <dbReference type="ARBA" id="ARBA00022840"/>
    </source>
</evidence>
<dbReference type="SUPFAM" id="SSF50331">
    <property type="entry name" value="MOP-like"/>
    <property type="match status" value="1"/>
</dbReference>
<dbReference type="PROSITE" id="PS50893">
    <property type="entry name" value="ABC_TRANSPORTER_2"/>
    <property type="match status" value="1"/>
</dbReference>
<dbReference type="KEGG" id="msv:Mesil_1556"/>
<dbReference type="SUPFAM" id="SSF52540">
    <property type="entry name" value="P-loop containing nucleoside triphosphate hydrolases"/>
    <property type="match status" value="1"/>
</dbReference>
<reference evidence="5 6" key="1">
    <citation type="journal article" date="2010" name="Stand. Genomic Sci.">
        <title>Complete genome sequence of Meiothermus silvanus type strain (VI-R2).</title>
        <authorList>
            <person name="Sikorski J."/>
            <person name="Tindall B.J."/>
            <person name="Lowry S."/>
            <person name="Lucas S."/>
            <person name="Nolan M."/>
            <person name="Copeland A."/>
            <person name="Glavina Del Rio T."/>
            <person name="Tice H."/>
            <person name="Cheng J.F."/>
            <person name="Han C."/>
            <person name="Pitluck S."/>
            <person name="Liolios K."/>
            <person name="Ivanova N."/>
            <person name="Mavromatis K."/>
            <person name="Mikhailova N."/>
            <person name="Pati A."/>
            <person name="Goodwin L."/>
            <person name="Chen A."/>
            <person name="Palaniappan K."/>
            <person name="Land M."/>
            <person name="Hauser L."/>
            <person name="Chang Y.J."/>
            <person name="Jeffries C.D."/>
            <person name="Rohde M."/>
            <person name="Goker M."/>
            <person name="Woyke T."/>
            <person name="Bristow J."/>
            <person name="Eisen J.A."/>
            <person name="Markowitz V."/>
            <person name="Hugenholtz P."/>
            <person name="Kyrpides N.C."/>
            <person name="Klenk H.P."/>
            <person name="Lapidus A."/>
        </authorList>
    </citation>
    <scope>NUCLEOTIDE SEQUENCE [LARGE SCALE GENOMIC DNA]</scope>
    <source>
        <strain evidence="6">ATCC 700542 / DSM 9946 / VI-R2</strain>
    </source>
</reference>
<dbReference type="GO" id="GO:0005524">
    <property type="term" value="F:ATP binding"/>
    <property type="evidence" value="ECO:0007669"/>
    <property type="project" value="UniProtKB-KW"/>
</dbReference>
<keyword evidence="1" id="KW-0813">Transport</keyword>
<keyword evidence="2" id="KW-0547">Nucleotide-binding</keyword>
<dbReference type="Pfam" id="PF00005">
    <property type="entry name" value="ABC_tran"/>
    <property type="match status" value="1"/>
</dbReference>
<keyword evidence="3" id="KW-0067">ATP-binding</keyword>
<organism evidence="5 6">
    <name type="scientific">Allomeiothermus silvanus (strain ATCC 700542 / DSM 9946 / NBRC 106475 / NCIMB 13440 / VI-R2)</name>
    <name type="common">Thermus silvanus</name>
    <dbReference type="NCBI Taxonomy" id="526227"/>
    <lineage>
        <taxon>Bacteria</taxon>
        <taxon>Thermotogati</taxon>
        <taxon>Deinococcota</taxon>
        <taxon>Deinococci</taxon>
        <taxon>Thermales</taxon>
        <taxon>Thermaceae</taxon>
        <taxon>Allomeiothermus</taxon>
    </lineage>
</organism>
<evidence type="ECO:0000256" key="1">
    <source>
        <dbReference type="ARBA" id="ARBA00022448"/>
    </source>
</evidence>
<dbReference type="Gene3D" id="3.40.50.300">
    <property type="entry name" value="P-loop containing nucleotide triphosphate hydrolases"/>
    <property type="match status" value="1"/>
</dbReference>
<name>D7BF93_ALLS1</name>
<dbReference type="PANTHER" id="PTHR42781:SF4">
    <property type="entry name" value="SPERMIDINE_PUTRESCINE IMPORT ATP-BINDING PROTEIN POTA"/>
    <property type="match status" value="1"/>
</dbReference>
<dbReference type="STRING" id="526227.Mesil_1556"/>
<dbReference type="EMBL" id="CP002042">
    <property type="protein sequence ID" value="ADH63446.1"/>
    <property type="molecule type" value="Genomic_DNA"/>
</dbReference>
<proteinExistence type="predicted"/>
<evidence type="ECO:0000313" key="5">
    <source>
        <dbReference type="EMBL" id="ADH63446.1"/>
    </source>
</evidence>
<dbReference type="eggNOG" id="COG3842">
    <property type="taxonomic scope" value="Bacteria"/>
</dbReference>
<dbReference type="GO" id="GO:0016887">
    <property type="term" value="F:ATP hydrolysis activity"/>
    <property type="evidence" value="ECO:0007669"/>
    <property type="project" value="InterPro"/>
</dbReference>